<reference evidence="1 2" key="1">
    <citation type="submission" date="2017-12" db="EMBL/GenBank/DDBJ databases">
        <title>Taxonomic description and draft genome of Pradoshia cofamensis Gen. nov., sp. nov., a thermotolerant bacillale isolated from anterior gut of earthworm Eisenia fetida.</title>
        <authorList>
            <person name="Saha T."/>
            <person name="Chakraborty R."/>
        </authorList>
    </citation>
    <scope>NUCLEOTIDE SEQUENCE [LARGE SCALE GENOMIC DNA]</scope>
    <source>
        <strain evidence="1 2">EAG3</strain>
    </source>
</reference>
<accession>A0A2S7N136</accession>
<protein>
    <submittedName>
        <fullName evidence="1">Uncharacterized protein</fullName>
    </submittedName>
</protein>
<evidence type="ECO:0000313" key="2">
    <source>
        <dbReference type="Proteomes" id="UP000239663"/>
    </source>
</evidence>
<dbReference type="RefSeq" id="WP_104848875.1">
    <property type="nucleotide sequence ID" value="NZ_PKOZ01000003.1"/>
</dbReference>
<proteinExistence type="predicted"/>
<dbReference type="OrthoDB" id="2968598at2"/>
<evidence type="ECO:0000313" key="1">
    <source>
        <dbReference type="EMBL" id="PQD95729.1"/>
    </source>
</evidence>
<gene>
    <name evidence="1" type="ORF">CYL18_07495</name>
</gene>
<organism evidence="1 2">
    <name type="scientific">Pradoshia eiseniae</name>
    <dbReference type="NCBI Taxonomy" id="2064768"/>
    <lineage>
        <taxon>Bacteria</taxon>
        <taxon>Bacillati</taxon>
        <taxon>Bacillota</taxon>
        <taxon>Bacilli</taxon>
        <taxon>Bacillales</taxon>
        <taxon>Bacillaceae</taxon>
        <taxon>Pradoshia</taxon>
    </lineage>
</organism>
<name>A0A2S7N136_9BACI</name>
<comment type="caution">
    <text evidence="1">The sequence shown here is derived from an EMBL/GenBank/DDBJ whole genome shotgun (WGS) entry which is preliminary data.</text>
</comment>
<dbReference type="AlphaFoldDB" id="A0A2S7N136"/>
<keyword evidence="2" id="KW-1185">Reference proteome</keyword>
<dbReference type="Proteomes" id="UP000239663">
    <property type="component" value="Unassembled WGS sequence"/>
</dbReference>
<sequence length="163" mass="18721">MRSKTKEIILAEIRNTNTVYEKLLISLTTPVLLTVFEKLFGGTAEYTLSDKCFDMIVEELEIADLLPETTGEEKITDAMLVRTFVSYHQGKEKAQEEAKKAVREFEQGEINERETEHLTLDDLLDLLSLAIKDKDTAYANEIKKRLLHMNRSRSHEEKSIEAS</sequence>
<dbReference type="EMBL" id="PKOZ01000003">
    <property type="protein sequence ID" value="PQD95729.1"/>
    <property type="molecule type" value="Genomic_DNA"/>
</dbReference>